<evidence type="ECO:0000256" key="7">
    <source>
        <dbReference type="SAM" id="MobiDB-lite"/>
    </source>
</evidence>
<feature type="domain" description="Type II methyltransferase M.TaqI-like" evidence="8">
    <location>
        <begin position="305"/>
        <end position="474"/>
    </location>
</feature>
<dbReference type="PROSITE" id="PS00092">
    <property type="entry name" value="N6_MTASE"/>
    <property type="match status" value="1"/>
</dbReference>
<dbReference type="Proteomes" id="UP001490365">
    <property type="component" value="Unassembled WGS sequence"/>
</dbReference>
<evidence type="ECO:0000313" key="11">
    <source>
        <dbReference type="Proteomes" id="UP001490365"/>
    </source>
</evidence>
<dbReference type="InterPro" id="IPR011639">
    <property type="entry name" value="MethylTrfase_TaqI-like_dom"/>
</dbReference>
<dbReference type="EC" id="2.1.1.72" evidence="1"/>
<dbReference type="Pfam" id="PF22654">
    <property type="entry name" value="DUF7008"/>
    <property type="match status" value="1"/>
</dbReference>
<gene>
    <name evidence="10" type="primary">pglX</name>
    <name evidence="10" type="ORF">ABT211_43185</name>
</gene>
<organism evidence="10 11">
    <name type="scientific">Streptomyces sp. 900105755</name>
    <dbReference type="NCBI Taxonomy" id="3154389"/>
    <lineage>
        <taxon>Bacteria</taxon>
        <taxon>Bacillati</taxon>
        <taxon>Actinomycetota</taxon>
        <taxon>Actinomycetes</taxon>
        <taxon>Kitasatosporales</taxon>
        <taxon>Streptomycetaceae</taxon>
        <taxon>Streptomyces</taxon>
    </lineage>
</organism>
<name>A0ABV1TW85_9ACTN</name>
<protein>
    <recommendedName>
        <fullName evidence="1">site-specific DNA-methyltransferase (adenine-specific)</fullName>
        <ecNumber evidence="1">2.1.1.72</ecNumber>
    </recommendedName>
</protein>
<accession>A0ABV1TW85</accession>
<keyword evidence="6" id="KW-0175">Coiled coil</keyword>
<evidence type="ECO:0000256" key="2">
    <source>
        <dbReference type="ARBA" id="ARBA00022603"/>
    </source>
</evidence>
<dbReference type="InterPro" id="IPR002052">
    <property type="entry name" value="DNA_methylase_N6_adenine_CS"/>
</dbReference>
<evidence type="ECO:0000256" key="6">
    <source>
        <dbReference type="SAM" id="Coils"/>
    </source>
</evidence>
<evidence type="ECO:0000256" key="5">
    <source>
        <dbReference type="ARBA" id="ARBA00047942"/>
    </source>
</evidence>
<feature type="coiled-coil region" evidence="6">
    <location>
        <begin position="12"/>
        <end position="39"/>
    </location>
</feature>
<dbReference type="PANTHER" id="PTHR33841">
    <property type="entry name" value="DNA METHYLTRANSFERASE YEEA-RELATED"/>
    <property type="match status" value="1"/>
</dbReference>
<evidence type="ECO:0000259" key="9">
    <source>
        <dbReference type="Pfam" id="PF22654"/>
    </source>
</evidence>
<keyword evidence="4" id="KW-0949">S-adenosyl-L-methionine</keyword>
<reference evidence="10 11" key="1">
    <citation type="submission" date="2024-06" db="EMBL/GenBank/DDBJ databases">
        <title>The Natural Products Discovery Center: Release of the First 8490 Sequenced Strains for Exploring Actinobacteria Biosynthetic Diversity.</title>
        <authorList>
            <person name="Kalkreuter E."/>
            <person name="Kautsar S.A."/>
            <person name="Yang D."/>
            <person name="Bader C.D."/>
            <person name="Teijaro C.N."/>
            <person name="Fluegel L."/>
            <person name="Davis C.M."/>
            <person name="Simpson J.R."/>
            <person name="Lauterbach L."/>
            <person name="Steele A.D."/>
            <person name="Gui C."/>
            <person name="Meng S."/>
            <person name="Li G."/>
            <person name="Viehrig K."/>
            <person name="Ye F."/>
            <person name="Su P."/>
            <person name="Kiefer A.F."/>
            <person name="Nichols A."/>
            <person name="Cepeda A.J."/>
            <person name="Yan W."/>
            <person name="Fan B."/>
            <person name="Jiang Y."/>
            <person name="Adhikari A."/>
            <person name="Zheng C.-J."/>
            <person name="Schuster L."/>
            <person name="Cowan T.M."/>
            <person name="Smanski M.J."/>
            <person name="Chevrette M.G."/>
            <person name="De Carvalho L.P.S."/>
            <person name="Shen B."/>
        </authorList>
    </citation>
    <scope>NUCLEOTIDE SEQUENCE [LARGE SCALE GENOMIC DNA]</scope>
    <source>
        <strain evidence="10 11">NPDC001694</strain>
    </source>
</reference>
<dbReference type="Pfam" id="PF07669">
    <property type="entry name" value="Eco57I"/>
    <property type="match status" value="1"/>
</dbReference>
<evidence type="ECO:0000256" key="3">
    <source>
        <dbReference type="ARBA" id="ARBA00022679"/>
    </source>
</evidence>
<keyword evidence="11" id="KW-1185">Reference proteome</keyword>
<dbReference type="PRINTS" id="PR00507">
    <property type="entry name" value="N12N6MTFRASE"/>
</dbReference>
<dbReference type="Gene3D" id="3.40.50.150">
    <property type="entry name" value="Vaccinia Virus protein VP39"/>
    <property type="match status" value="1"/>
</dbReference>
<dbReference type="RefSeq" id="WP_351962242.1">
    <property type="nucleotide sequence ID" value="NZ_JBEOZM010000040.1"/>
</dbReference>
<feature type="region of interest" description="Disordered" evidence="7">
    <location>
        <begin position="1209"/>
        <end position="1246"/>
    </location>
</feature>
<dbReference type="InterPro" id="IPR029063">
    <property type="entry name" value="SAM-dependent_MTases_sf"/>
</dbReference>
<proteinExistence type="predicted"/>
<keyword evidence="3 10" id="KW-0808">Transferase</keyword>
<dbReference type="PANTHER" id="PTHR33841:SF1">
    <property type="entry name" value="DNA METHYLTRANSFERASE A"/>
    <property type="match status" value="1"/>
</dbReference>
<evidence type="ECO:0000256" key="1">
    <source>
        <dbReference type="ARBA" id="ARBA00011900"/>
    </source>
</evidence>
<dbReference type="InterPro" id="IPR050953">
    <property type="entry name" value="N4_N6_ade-DNA_methylase"/>
</dbReference>
<keyword evidence="2 10" id="KW-0489">Methyltransferase</keyword>
<dbReference type="GO" id="GO:0009007">
    <property type="term" value="F:site-specific DNA-methyltransferase (adenine-specific) activity"/>
    <property type="evidence" value="ECO:0007669"/>
    <property type="project" value="UniProtKB-EC"/>
</dbReference>
<evidence type="ECO:0000256" key="4">
    <source>
        <dbReference type="ARBA" id="ARBA00022691"/>
    </source>
</evidence>
<dbReference type="InterPro" id="IPR054277">
    <property type="entry name" value="DUF7008"/>
</dbReference>
<dbReference type="EMBL" id="JBEOZM010000040">
    <property type="protein sequence ID" value="MER6274009.1"/>
    <property type="molecule type" value="Genomic_DNA"/>
</dbReference>
<evidence type="ECO:0000259" key="8">
    <source>
        <dbReference type="Pfam" id="PF07669"/>
    </source>
</evidence>
<evidence type="ECO:0000313" key="10">
    <source>
        <dbReference type="EMBL" id="MER6274009.1"/>
    </source>
</evidence>
<sequence length="1246" mass="139361">MSGRGVNKTELLKDLRKQVKTLEDDLRERSEAVAEYKAKLEAEYAHAREAKRTAATYGAWRDERITQVAAAWVLACVFVRFCEDNRLIADPFLAGPGERLKDAEDRDAEFFRLNPDKNDRDWLVHAFGSLAATNPAVAGLFDRAHNPLWQLAPSYEAASALLKFWRRRGSDGEILHDFTDEPVVGADGVVEHEGWSTRFLGDLYQDLSDHARETYALLQTPEFVEEFVLDLTLEPAVKEFGLEPEVEIYLADGGTRKLPPGLRTIDPACGSGHFLLGMFQRLLGKWQEAEPGADVWTLIRRTAGSIHGCDKNPFAVSIARFRLLIAALQASGKKSLDGIPEFPINVAVGDSLLHGRGASGVQGILPSGNSDGFSWKTEDAEDYVRRCDLLGRGSYHVVVGNPPYIDVEDELEKAHYRLAYSTATHTIPLSVIFIQRLFELAIRGTFAGQPSGYSGQITSNAFMKRNYGKVLIESYLPTIDLTHVIDSSRAHIPGHNREGTPTVILVGRNKSAARYGKIRMVTGILGEISKPPIPSRGAAWLEISRQAKLAGEHESKWAYSFDLDSSSLSRHPWILQDHRKQRLTEFLTKGRDLLRDCVEKPIGRAIRAGADDAFTRPPHATFKSIAATNSLRPFLSGKSLRDWGTSSEMLIVYPYAPGLDVELLQRELWPLRTILAGRRTFKGDMSAAGLSWWEYMQHTSSAYESPLSIAFAFKASHNHFSLIRGEYVFNRHAPVIKLPNDSSEDSYFKLLDILNSSTCCFLMRELAQHQGGGSAEHPWSWTHEFTGAVVGNIPIAALSRQGLSRELDGLARQLSAVSPAAICNSAIPDRTNLDAGRAAYSKILSRMIALQEELDWEAYGSYGLFTEAEMATLTAADLDNVPGLKLGERAFEIVLARKVAAGEIVETAWFSRHHSTPVTEIPAYWPDWYQAIVQSRIDVIEKRKDIALIERPECKRRWASQPWQKREKEALLTWLLDRAEDRRLWFALRDGFNQPRTLTISQLADQLSRLSPEVSAVAATYAADHLGNRDLPLEVVLTDAINTEHVPYLAALRYKEASLPKYQQWVAAWEWQREEDRNGVDLGGPVPDKYGASDFKQPSYWSNRGTLDVPKERFVSYPDASPDADPTLLLGWAGWDYRDQAQALVNLVKDRTSKLSWDNARITPLLAGLAELMPWVRQWFGTDDHEWGGNAAEEFGTFLDTERTKRGLTAEQLTSWRPAPKTRGRKSAITAHTAKKTETAADTETA</sequence>
<dbReference type="NCBIfam" id="NF033451">
    <property type="entry name" value="BREX_2_MTaseX"/>
    <property type="match status" value="1"/>
</dbReference>
<feature type="domain" description="DUF7008" evidence="9">
    <location>
        <begin position="847"/>
        <end position="1226"/>
    </location>
</feature>
<comment type="caution">
    <text evidence="10">The sequence shown here is derived from an EMBL/GenBank/DDBJ whole genome shotgun (WGS) entry which is preliminary data.</text>
</comment>
<dbReference type="GO" id="GO:0032259">
    <property type="term" value="P:methylation"/>
    <property type="evidence" value="ECO:0007669"/>
    <property type="project" value="UniProtKB-KW"/>
</dbReference>
<dbReference type="SUPFAM" id="SSF53335">
    <property type="entry name" value="S-adenosyl-L-methionine-dependent methyltransferases"/>
    <property type="match status" value="1"/>
</dbReference>
<comment type="catalytic activity">
    <reaction evidence="5">
        <text>a 2'-deoxyadenosine in DNA + S-adenosyl-L-methionine = an N(6)-methyl-2'-deoxyadenosine in DNA + S-adenosyl-L-homocysteine + H(+)</text>
        <dbReference type="Rhea" id="RHEA:15197"/>
        <dbReference type="Rhea" id="RHEA-COMP:12418"/>
        <dbReference type="Rhea" id="RHEA-COMP:12419"/>
        <dbReference type="ChEBI" id="CHEBI:15378"/>
        <dbReference type="ChEBI" id="CHEBI:57856"/>
        <dbReference type="ChEBI" id="CHEBI:59789"/>
        <dbReference type="ChEBI" id="CHEBI:90615"/>
        <dbReference type="ChEBI" id="CHEBI:90616"/>
        <dbReference type="EC" id="2.1.1.72"/>
    </reaction>
</comment>